<evidence type="ECO:0000256" key="3">
    <source>
        <dbReference type="ARBA" id="ARBA00022989"/>
    </source>
</evidence>
<evidence type="ECO:0000256" key="1">
    <source>
        <dbReference type="ARBA" id="ARBA00022475"/>
    </source>
</evidence>
<dbReference type="RefSeq" id="WP_289504468.1">
    <property type="nucleotide sequence ID" value="NZ_CP116805.1"/>
</dbReference>
<sequence>MTAFIALLRRLFWGILAVLLVFFAINNRAPVTIAFEPFPFTVTMPLWLVLFVGIFIGLAVAGMVTSWLRLKGFTARRKAERRAKSLEGEMADLTARAQDAERSATENAIVVGQTGPVRR</sequence>
<evidence type="ECO:0000313" key="9">
    <source>
        <dbReference type="Proteomes" id="UP001217500"/>
    </source>
</evidence>
<evidence type="ECO:0000256" key="6">
    <source>
        <dbReference type="SAM" id="Phobius"/>
    </source>
</evidence>
<proteinExistence type="predicted"/>
<dbReference type="KEGG" id="gso:PH603_03120"/>
<dbReference type="GO" id="GO:0005886">
    <property type="term" value="C:plasma membrane"/>
    <property type="evidence" value="ECO:0007669"/>
    <property type="project" value="InterPro"/>
</dbReference>
<keyword evidence="4 6" id="KW-0472">Membrane</keyword>
<evidence type="ECO:0000313" key="8">
    <source>
        <dbReference type="EMBL" id="WCL54749.1"/>
    </source>
</evidence>
<accession>A0AAF0BKW1</accession>
<evidence type="ECO:0000259" key="7">
    <source>
        <dbReference type="Pfam" id="PF06305"/>
    </source>
</evidence>
<keyword evidence="2 6" id="KW-0812">Transmembrane</keyword>
<dbReference type="Pfam" id="PF06305">
    <property type="entry name" value="LapA_dom"/>
    <property type="match status" value="1"/>
</dbReference>
<keyword evidence="3 6" id="KW-1133">Transmembrane helix</keyword>
<evidence type="ECO:0000256" key="5">
    <source>
        <dbReference type="SAM" id="Coils"/>
    </source>
</evidence>
<keyword evidence="1" id="KW-1003">Cell membrane</keyword>
<keyword evidence="5" id="KW-0175">Coiled coil</keyword>
<organism evidence="8 9">
    <name type="scientific">Gimibacter soli</name>
    <dbReference type="NCBI Taxonomy" id="3024400"/>
    <lineage>
        <taxon>Bacteria</taxon>
        <taxon>Pseudomonadati</taxon>
        <taxon>Pseudomonadota</taxon>
        <taxon>Alphaproteobacteria</taxon>
        <taxon>Kordiimonadales</taxon>
        <taxon>Temperatibacteraceae</taxon>
        <taxon>Gimibacter</taxon>
    </lineage>
</organism>
<evidence type="ECO:0000256" key="2">
    <source>
        <dbReference type="ARBA" id="ARBA00022692"/>
    </source>
</evidence>
<dbReference type="EMBL" id="CP116805">
    <property type="protein sequence ID" value="WCL54749.1"/>
    <property type="molecule type" value="Genomic_DNA"/>
</dbReference>
<gene>
    <name evidence="8" type="ORF">PH603_03120</name>
</gene>
<dbReference type="Proteomes" id="UP001217500">
    <property type="component" value="Chromosome"/>
</dbReference>
<feature type="coiled-coil region" evidence="5">
    <location>
        <begin position="76"/>
        <end position="103"/>
    </location>
</feature>
<feature type="domain" description="Lipopolysaccharide assembly protein A" evidence="7">
    <location>
        <begin position="26"/>
        <end position="89"/>
    </location>
</feature>
<name>A0AAF0BKW1_9PROT</name>
<reference evidence="8" key="1">
    <citation type="submission" date="2023-01" db="EMBL/GenBank/DDBJ databases">
        <title>The genome sequence of Kordiimonadaceae bacterium 6D33.</title>
        <authorList>
            <person name="Liu Y."/>
        </authorList>
    </citation>
    <scope>NUCLEOTIDE SEQUENCE</scope>
    <source>
        <strain evidence="8">6D33</strain>
    </source>
</reference>
<dbReference type="AlphaFoldDB" id="A0AAF0BKW1"/>
<feature type="transmembrane region" description="Helical" evidence="6">
    <location>
        <begin position="44"/>
        <end position="68"/>
    </location>
</feature>
<dbReference type="InterPro" id="IPR010445">
    <property type="entry name" value="LapA_dom"/>
</dbReference>
<keyword evidence="9" id="KW-1185">Reference proteome</keyword>
<evidence type="ECO:0000256" key="4">
    <source>
        <dbReference type="ARBA" id="ARBA00023136"/>
    </source>
</evidence>
<protein>
    <submittedName>
        <fullName evidence="8">LapA family protein</fullName>
    </submittedName>
</protein>